<name>A0A9N9RWU5_9DIPT</name>
<dbReference type="InterPro" id="IPR012677">
    <property type="entry name" value="Nucleotide-bd_a/b_plait_sf"/>
</dbReference>
<organism evidence="4 5">
    <name type="scientific">Chironomus riparius</name>
    <dbReference type="NCBI Taxonomy" id="315576"/>
    <lineage>
        <taxon>Eukaryota</taxon>
        <taxon>Metazoa</taxon>
        <taxon>Ecdysozoa</taxon>
        <taxon>Arthropoda</taxon>
        <taxon>Hexapoda</taxon>
        <taxon>Insecta</taxon>
        <taxon>Pterygota</taxon>
        <taxon>Neoptera</taxon>
        <taxon>Endopterygota</taxon>
        <taxon>Diptera</taxon>
        <taxon>Nematocera</taxon>
        <taxon>Chironomoidea</taxon>
        <taxon>Chironomidae</taxon>
        <taxon>Chironominae</taxon>
        <taxon>Chironomus</taxon>
    </lineage>
</organism>
<dbReference type="GO" id="GO:2000766">
    <property type="term" value="P:negative regulation of cytoplasmic translation"/>
    <property type="evidence" value="ECO:0007669"/>
    <property type="project" value="TreeGrafter"/>
</dbReference>
<dbReference type="GO" id="GO:0000900">
    <property type="term" value="F:mRNA regulatory element binding translation repressor activity"/>
    <property type="evidence" value="ECO:0007669"/>
    <property type="project" value="TreeGrafter"/>
</dbReference>
<dbReference type="GO" id="GO:0008135">
    <property type="term" value="F:translation factor activity, RNA binding"/>
    <property type="evidence" value="ECO:0007669"/>
    <property type="project" value="TreeGrafter"/>
</dbReference>
<dbReference type="InterPro" id="IPR000504">
    <property type="entry name" value="RRM_dom"/>
</dbReference>
<dbReference type="EMBL" id="OU895878">
    <property type="protein sequence ID" value="CAG9804574.1"/>
    <property type="molecule type" value="Genomic_DNA"/>
</dbReference>
<dbReference type="PANTHER" id="PTHR12566:SF9">
    <property type="entry name" value="CYTOPLASMIC POLYADENYLATION ELEMENT-BINDING PROTEIN 1"/>
    <property type="match status" value="1"/>
</dbReference>
<accession>A0A9N9RWU5</accession>
<evidence type="ECO:0000313" key="5">
    <source>
        <dbReference type="Proteomes" id="UP001153620"/>
    </source>
</evidence>
<protein>
    <recommendedName>
        <fullName evidence="3">RRM domain-containing protein</fullName>
    </recommendedName>
</protein>
<evidence type="ECO:0000256" key="2">
    <source>
        <dbReference type="PROSITE-ProRule" id="PRU00176"/>
    </source>
</evidence>
<keyword evidence="5" id="KW-1185">Reference proteome</keyword>
<dbReference type="InterPro" id="IPR032296">
    <property type="entry name" value="CEBP_ZZ"/>
</dbReference>
<feature type="domain" description="RRM" evidence="3">
    <location>
        <begin position="142"/>
        <end position="226"/>
    </location>
</feature>
<dbReference type="GO" id="GO:0003730">
    <property type="term" value="F:mRNA 3'-UTR binding"/>
    <property type="evidence" value="ECO:0007669"/>
    <property type="project" value="InterPro"/>
</dbReference>
<reference evidence="4" key="2">
    <citation type="submission" date="2022-10" db="EMBL/GenBank/DDBJ databases">
        <authorList>
            <consortium name="ENA_rothamsted_submissions"/>
            <consortium name="culmorum"/>
            <person name="King R."/>
        </authorList>
    </citation>
    <scope>NUCLEOTIDE SEQUENCE</scope>
</reference>
<dbReference type="GO" id="GO:0005737">
    <property type="term" value="C:cytoplasm"/>
    <property type="evidence" value="ECO:0007669"/>
    <property type="project" value="TreeGrafter"/>
</dbReference>
<dbReference type="AlphaFoldDB" id="A0A9N9RWU5"/>
<dbReference type="PANTHER" id="PTHR12566">
    <property type="entry name" value="CYTOPLASMIC POLYADENYLATION ELEMENT BINDING PROTEIN CPEB"/>
    <property type="match status" value="1"/>
</dbReference>
<dbReference type="GO" id="GO:0043005">
    <property type="term" value="C:neuron projection"/>
    <property type="evidence" value="ECO:0007669"/>
    <property type="project" value="TreeGrafter"/>
</dbReference>
<gene>
    <name evidence="4" type="ORF">CHIRRI_LOCUS7457</name>
</gene>
<dbReference type="SMART" id="SM00360">
    <property type="entry name" value="RRM"/>
    <property type="match status" value="2"/>
</dbReference>
<keyword evidence="1 2" id="KW-0694">RNA-binding</keyword>
<dbReference type="InterPro" id="IPR034819">
    <property type="entry name" value="CPEB"/>
</dbReference>
<dbReference type="OrthoDB" id="10033548at2759"/>
<dbReference type="Pfam" id="PF16366">
    <property type="entry name" value="CEBP_ZZ"/>
    <property type="match status" value="1"/>
</dbReference>
<dbReference type="Gene3D" id="4.10.640.40">
    <property type="entry name" value="Cytoplasmic polyadenylation element-binding protein, ZZ domain"/>
    <property type="match status" value="1"/>
</dbReference>
<evidence type="ECO:0000313" key="4">
    <source>
        <dbReference type="EMBL" id="CAG9804574.1"/>
    </source>
</evidence>
<proteinExistence type="predicted"/>
<dbReference type="InterPro" id="IPR038446">
    <property type="entry name" value="CEBP_ZZ_sf"/>
</dbReference>
<evidence type="ECO:0000259" key="3">
    <source>
        <dbReference type="PROSITE" id="PS50102"/>
    </source>
</evidence>
<dbReference type="GO" id="GO:0045202">
    <property type="term" value="C:synapse"/>
    <property type="evidence" value="ECO:0007669"/>
    <property type="project" value="TreeGrafter"/>
</dbReference>
<dbReference type="SUPFAM" id="SSF54928">
    <property type="entry name" value="RNA-binding domain, RBD"/>
    <property type="match status" value="1"/>
</dbReference>
<sequence>MDKTSESENSLYTDIVKNLSSLMSDVKLENDGSSMNDASKCVGTKLDKQPNTSSINHGIQQTSNTKSQLDYQQQNNAYLNQLQILSLQNPQLLSLHLNAHIQQLTAYNQLYLKQNQSQLSNLSCVWSGPISTKTKDDAAYSKKVFLGGIPWKFDNKDINKLLNEFGPIKIEWPVDENNNKVKGFTYVIFESEQDVKALLDTCKKNGTYFYKSSSYFHRMVISGKQKIIEIIPWKVSDACHVNCSNQSLNESLTAFIGGIHGKLSANALATIMNDLFGGVAFVGIDVDEYSYPKGAGRVIFNNQNSYMQAVAAKFIQVKSGKLQKKLQIDPFIQDSLCSSCGFQRGKYFCRDVNCFSYFCCQCWNIRHSLNINFQGHIPLTRSSNSQQHECLDMKFVGTKKDPIKPFVMPTEGNKTKVKNSGIRFNRSFRRLRIKLSSMALCSISSMGLFSLFTCTNHTILIIPSLLRSCSSSFLC</sequence>
<dbReference type="GO" id="GO:0043022">
    <property type="term" value="F:ribosome binding"/>
    <property type="evidence" value="ECO:0007669"/>
    <property type="project" value="TreeGrafter"/>
</dbReference>
<evidence type="ECO:0000256" key="1">
    <source>
        <dbReference type="ARBA" id="ARBA00022884"/>
    </source>
</evidence>
<dbReference type="Pfam" id="PF16367">
    <property type="entry name" value="RRM_7"/>
    <property type="match status" value="1"/>
</dbReference>
<dbReference type="InterPro" id="IPR035979">
    <property type="entry name" value="RBD_domain_sf"/>
</dbReference>
<dbReference type="PROSITE" id="PS50102">
    <property type="entry name" value="RRM"/>
    <property type="match status" value="1"/>
</dbReference>
<dbReference type="Gene3D" id="3.30.70.330">
    <property type="match status" value="2"/>
</dbReference>
<dbReference type="CDD" id="cd19757">
    <property type="entry name" value="Bbox1"/>
    <property type="match status" value="1"/>
</dbReference>
<reference evidence="4" key="1">
    <citation type="submission" date="2022-01" db="EMBL/GenBank/DDBJ databases">
        <authorList>
            <person name="King R."/>
        </authorList>
    </citation>
    <scope>NUCLEOTIDE SEQUENCE</scope>
</reference>
<dbReference type="Proteomes" id="UP001153620">
    <property type="component" value="Chromosome 2"/>
</dbReference>
<dbReference type="GO" id="GO:0005634">
    <property type="term" value="C:nucleus"/>
    <property type="evidence" value="ECO:0007669"/>
    <property type="project" value="TreeGrafter"/>
</dbReference>